<reference evidence="1 2" key="1">
    <citation type="journal article" date="2019" name="Commun. Biol.">
        <title>The bagworm genome reveals a unique fibroin gene that provides high tensile strength.</title>
        <authorList>
            <person name="Kono N."/>
            <person name="Nakamura H."/>
            <person name="Ohtoshi R."/>
            <person name="Tomita M."/>
            <person name="Numata K."/>
            <person name="Arakawa K."/>
        </authorList>
    </citation>
    <scope>NUCLEOTIDE SEQUENCE [LARGE SCALE GENOMIC DNA]</scope>
</reference>
<name>A0A4C1UJ52_EUMVA</name>
<evidence type="ECO:0000313" key="2">
    <source>
        <dbReference type="Proteomes" id="UP000299102"/>
    </source>
</evidence>
<dbReference type="Proteomes" id="UP000299102">
    <property type="component" value="Unassembled WGS sequence"/>
</dbReference>
<protein>
    <submittedName>
        <fullName evidence="1">Uncharacterized protein</fullName>
    </submittedName>
</protein>
<keyword evidence="2" id="KW-1185">Reference proteome</keyword>
<organism evidence="1 2">
    <name type="scientific">Eumeta variegata</name>
    <name type="common">Bagworm moth</name>
    <name type="synonym">Eumeta japonica</name>
    <dbReference type="NCBI Taxonomy" id="151549"/>
    <lineage>
        <taxon>Eukaryota</taxon>
        <taxon>Metazoa</taxon>
        <taxon>Ecdysozoa</taxon>
        <taxon>Arthropoda</taxon>
        <taxon>Hexapoda</taxon>
        <taxon>Insecta</taxon>
        <taxon>Pterygota</taxon>
        <taxon>Neoptera</taxon>
        <taxon>Endopterygota</taxon>
        <taxon>Lepidoptera</taxon>
        <taxon>Glossata</taxon>
        <taxon>Ditrysia</taxon>
        <taxon>Tineoidea</taxon>
        <taxon>Psychidae</taxon>
        <taxon>Oiketicinae</taxon>
        <taxon>Eumeta</taxon>
    </lineage>
</organism>
<evidence type="ECO:0000313" key="1">
    <source>
        <dbReference type="EMBL" id="GBP26503.1"/>
    </source>
</evidence>
<accession>A0A4C1UJ52</accession>
<sequence>MSSNRNYDKIDSDAEKRIKAGIGICVEEPELDRHRVESGRNSEVGSAAGVCPRDISSYEVPLSLVAPVSMQRGKPPHHEHPIFQSSERYTKPFKAAYRRECDFFMKSQLSERITPYDVASLVKAFSSVASIMKPGLEQRDDNDDAVVTCIVWANLDETVQMPTAHSAQNYVRYDHYCPHADHHWMLTQTNAKLIKLISIVNNARRRNTKFDSDKEQAAPAAGAATAQFLGQHTKTRITTVFLHKV</sequence>
<dbReference type="EMBL" id="BGZK01000181">
    <property type="protein sequence ID" value="GBP26503.1"/>
    <property type="molecule type" value="Genomic_DNA"/>
</dbReference>
<comment type="caution">
    <text evidence="1">The sequence shown here is derived from an EMBL/GenBank/DDBJ whole genome shotgun (WGS) entry which is preliminary data.</text>
</comment>
<proteinExistence type="predicted"/>
<gene>
    <name evidence="1" type="ORF">EVAR_86005_1</name>
</gene>
<dbReference type="AlphaFoldDB" id="A0A4C1UJ52"/>